<dbReference type="PANTHER" id="PTHR42879">
    <property type="entry name" value="3-OXOACYL-(ACYL-CARRIER-PROTEIN) REDUCTASE"/>
    <property type="match status" value="1"/>
</dbReference>
<comment type="similarity">
    <text evidence="1 2">Belongs to the short-chain dehydrogenases/reductases (SDR) family.</text>
</comment>
<evidence type="ECO:0000256" key="1">
    <source>
        <dbReference type="ARBA" id="ARBA00006484"/>
    </source>
</evidence>
<organism evidence="3 4">
    <name type="scientific">Streptomyces musisoli</name>
    <dbReference type="NCBI Taxonomy" id="2802280"/>
    <lineage>
        <taxon>Bacteria</taxon>
        <taxon>Bacillati</taxon>
        <taxon>Actinomycetota</taxon>
        <taxon>Actinomycetes</taxon>
        <taxon>Kitasatosporales</taxon>
        <taxon>Streptomycetaceae</taxon>
        <taxon>Streptomyces</taxon>
    </lineage>
</organism>
<dbReference type="PRINTS" id="PR00081">
    <property type="entry name" value="GDHRDH"/>
</dbReference>
<gene>
    <name evidence="3" type="ORF">JK361_04735</name>
</gene>
<protein>
    <submittedName>
        <fullName evidence="3">SDR family oxidoreductase</fullName>
    </submittedName>
</protein>
<dbReference type="SUPFAM" id="SSF51735">
    <property type="entry name" value="NAD(P)-binding Rossmann-fold domains"/>
    <property type="match status" value="1"/>
</dbReference>
<dbReference type="InterPro" id="IPR036291">
    <property type="entry name" value="NAD(P)-bd_dom_sf"/>
</dbReference>
<evidence type="ECO:0000256" key="2">
    <source>
        <dbReference type="RuleBase" id="RU000363"/>
    </source>
</evidence>
<accession>A0ABS1NW46</accession>
<dbReference type="EMBL" id="JAERRH010000002">
    <property type="protein sequence ID" value="MBL1103916.1"/>
    <property type="molecule type" value="Genomic_DNA"/>
</dbReference>
<dbReference type="InterPro" id="IPR002347">
    <property type="entry name" value="SDR_fam"/>
</dbReference>
<dbReference type="Pfam" id="PF00106">
    <property type="entry name" value="adh_short"/>
    <property type="match status" value="1"/>
</dbReference>
<dbReference type="NCBIfam" id="NF005095">
    <property type="entry name" value="PRK06523.1"/>
    <property type="match status" value="1"/>
</dbReference>
<keyword evidence="4" id="KW-1185">Reference proteome</keyword>
<dbReference type="Proteomes" id="UP000621386">
    <property type="component" value="Unassembled WGS sequence"/>
</dbReference>
<comment type="caution">
    <text evidence="3">The sequence shown here is derived from an EMBL/GenBank/DDBJ whole genome shotgun (WGS) entry which is preliminary data.</text>
</comment>
<reference evidence="3 4" key="1">
    <citation type="submission" date="2021-01" db="EMBL/GenBank/DDBJ databases">
        <title>WGS of actinomycetes isolated from Thailand.</title>
        <authorList>
            <person name="Thawai C."/>
        </authorList>
    </citation>
    <scope>NUCLEOTIDE SEQUENCE [LARGE SCALE GENOMIC DNA]</scope>
    <source>
        <strain evidence="3 4">CH5-8</strain>
    </source>
</reference>
<dbReference type="PRINTS" id="PR00080">
    <property type="entry name" value="SDRFAMILY"/>
</dbReference>
<dbReference type="Gene3D" id="3.40.50.720">
    <property type="entry name" value="NAD(P)-binding Rossmann-like Domain"/>
    <property type="match status" value="1"/>
</dbReference>
<name>A0ABS1NW46_9ACTN</name>
<proteinExistence type="inferred from homology"/>
<dbReference type="PANTHER" id="PTHR42879:SF6">
    <property type="entry name" value="NADPH-DEPENDENT REDUCTASE BACG"/>
    <property type="match status" value="1"/>
</dbReference>
<evidence type="ECO:0000313" key="4">
    <source>
        <dbReference type="Proteomes" id="UP000621386"/>
    </source>
</evidence>
<dbReference type="InterPro" id="IPR020904">
    <property type="entry name" value="Sc_DH/Rdtase_CS"/>
</dbReference>
<dbReference type="PROSITE" id="PS00061">
    <property type="entry name" value="ADH_SHORT"/>
    <property type="match status" value="1"/>
</dbReference>
<evidence type="ECO:0000313" key="3">
    <source>
        <dbReference type="EMBL" id="MBL1103916.1"/>
    </source>
</evidence>
<dbReference type="InterPro" id="IPR050259">
    <property type="entry name" value="SDR"/>
</dbReference>
<sequence>MPGKRALVTGGTRGIGLAIVQRLAEEGVTVVTSARKEAPGLPDSVTLVTADVSTPEGVRQLAESAFELLGGIDILVNNAGGASSGGMPQLDGYASISDEEWVDALNTNYLAAVRLDRAVLPSMVEQGSGVIIEVASTVARRPAGPLLHYGAAKAALVNYAKGLATQVAPHGIRVNSILPGLVKTPAMDLVAEHIMGATGQDGDAVVHMMVQAEGSPMAGITEPSDVADLVAFLASDRARRITGVGYVIDGGALPQL</sequence>